<evidence type="ECO:0000256" key="1">
    <source>
        <dbReference type="ARBA" id="ARBA00004141"/>
    </source>
</evidence>
<accession>A0A5R8KG48</accession>
<proteinExistence type="inferred from homology"/>
<keyword evidence="5 7" id="KW-0472">Membrane</keyword>
<feature type="transmembrane region" description="Helical" evidence="7">
    <location>
        <begin position="16"/>
        <end position="36"/>
    </location>
</feature>
<keyword evidence="4 7" id="KW-1133">Transmembrane helix</keyword>
<dbReference type="GO" id="GO:0055085">
    <property type="term" value="P:transmembrane transport"/>
    <property type="evidence" value="ECO:0007669"/>
    <property type="project" value="InterPro"/>
</dbReference>
<dbReference type="Proteomes" id="UP000306196">
    <property type="component" value="Unassembled WGS sequence"/>
</dbReference>
<comment type="caution">
    <text evidence="8">The sequence shown here is derived from an EMBL/GenBank/DDBJ whole genome shotgun (WGS) entry which is preliminary data.</text>
</comment>
<feature type="transmembrane region" description="Helical" evidence="7">
    <location>
        <begin position="248"/>
        <end position="268"/>
    </location>
</feature>
<feature type="transmembrane region" description="Helical" evidence="7">
    <location>
        <begin position="224"/>
        <end position="242"/>
    </location>
</feature>
<reference evidence="8 9" key="1">
    <citation type="submission" date="2019-05" db="EMBL/GenBank/DDBJ databases">
        <title>Verrucobacter flavum gen. nov., sp. nov. a new member of the family Verrucomicrobiaceae.</title>
        <authorList>
            <person name="Szuroczki S."/>
            <person name="Abbaszade G."/>
            <person name="Szabo A."/>
            <person name="Felfoldi T."/>
            <person name="Schumann P."/>
            <person name="Boka K."/>
            <person name="Keki Z."/>
            <person name="Toumi M."/>
            <person name="Toth E."/>
        </authorList>
    </citation>
    <scope>NUCLEOTIDE SEQUENCE [LARGE SCALE GENOMIC DNA]</scope>
    <source>
        <strain evidence="8 9">MG-N-17</strain>
    </source>
</reference>
<sequence length="284" mass="30343">MSTFIEYMAEPTAQRALLACGLFGFANGFTSAFVVLRKSALRVGTLSHGLLPGIALAVLIFGLTAWSALAGAVFAAMIIGLGSVFLSQTSRIDQDSALCILYTTGFAGGYIILTKLNVRQKLDEWLFGSIMGMRDTDLWIAFGISVVAVLTLIALQRPLLIYLFEANVAASLGVPVRFLNYVTFGIVILVLVSSLQAVGCILSVGLLITPASTIYLFTNDARTLFVGGGIIGMIGSIIAFFLCFPLGWHISSTIILVLGTFFILAYIFSPKYGLFAKRIKPAAG</sequence>
<evidence type="ECO:0000256" key="7">
    <source>
        <dbReference type="SAM" id="Phobius"/>
    </source>
</evidence>
<dbReference type="GO" id="GO:0043190">
    <property type="term" value="C:ATP-binding cassette (ABC) transporter complex"/>
    <property type="evidence" value="ECO:0007669"/>
    <property type="project" value="InterPro"/>
</dbReference>
<dbReference type="InterPro" id="IPR037294">
    <property type="entry name" value="ABC_BtuC-like"/>
</dbReference>
<evidence type="ECO:0000256" key="2">
    <source>
        <dbReference type="ARBA" id="ARBA00008034"/>
    </source>
</evidence>
<dbReference type="PANTHER" id="PTHR30477">
    <property type="entry name" value="ABC-TRANSPORTER METAL-BINDING PROTEIN"/>
    <property type="match status" value="1"/>
</dbReference>
<evidence type="ECO:0000256" key="4">
    <source>
        <dbReference type="ARBA" id="ARBA00022989"/>
    </source>
</evidence>
<evidence type="ECO:0000313" key="9">
    <source>
        <dbReference type="Proteomes" id="UP000306196"/>
    </source>
</evidence>
<evidence type="ECO:0000256" key="3">
    <source>
        <dbReference type="ARBA" id="ARBA00022692"/>
    </source>
</evidence>
<evidence type="ECO:0000313" key="8">
    <source>
        <dbReference type="EMBL" id="TLD71263.1"/>
    </source>
</evidence>
<dbReference type="RefSeq" id="WP_138085476.1">
    <property type="nucleotide sequence ID" value="NZ_VAUV01000005.1"/>
</dbReference>
<keyword evidence="6" id="KW-0813">Transport</keyword>
<evidence type="ECO:0000256" key="5">
    <source>
        <dbReference type="ARBA" id="ARBA00023136"/>
    </source>
</evidence>
<dbReference type="InterPro" id="IPR001626">
    <property type="entry name" value="ABC_TroCD"/>
</dbReference>
<evidence type="ECO:0000256" key="6">
    <source>
        <dbReference type="RuleBase" id="RU003943"/>
    </source>
</evidence>
<feature type="transmembrane region" description="Helical" evidence="7">
    <location>
        <begin position="98"/>
        <end position="118"/>
    </location>
</feature>
<keyword evidence="9" id="KW-1185">Reference proteome</keyword>
<feature type="transmembrane region" description="Helical" evidence="7">
    <location>
        <begin position="68"/>
        <end position="86"/>
    </location>
</feature>
<comment type="subcellular location">
    <subcellularLocation>
        <location evidence="6">Cell membrane</location>
        <topology evidence="6">Multi-pass membrane protein</topology>
    </subcellularLocation>
    <subcellularLocation>
        <location evidence="1">Membrane</location>
        <topology evidence="1">Multi-pass membrane protein</topology>
    </subcellularLocation>
</comment>
<organism evidence="8 9">
    <name type="scientific">Phragmitibacter flavus</name>
    <dbReference type="NCBI Taxonomy" id="2576071"/>
    <lineage>
        <taxon>Bacteria</taxon>
        <taxon>Pseudomonadati</taxon>
        <taxon>Verrucomicrobiota</taxon>
        <taxon>Verrucomicrobiia</taxon>
        <taxon>Verrucomicrobiales</taxon>
        <taxon>Verrucomicrobiaceae</taxon>
        <taxon>Phragmitibacter</taxon>
    </lineage>
</organism>
<dbReference type="SUPFAM" id="SSF81345">
    <property type="entry name" value="ABC transporter involved in vitamin B12 uptake, BtuC"/>
    <property type="match status" value="1"/>
</dbReference>
<dbReference type="Gene3D" id="1.10.3470.10">
    <property type="entry name" value="ABC transporter involved in vitamin B12 uptake, BtuC"/>
    <property type="match status" value="1"/>
</dbReference>
<dbReference type="OrthoDB" id="199005at2"/>
<dbReference type="EMBL" id="VAUV01000005">
    <property type="protein sequence ID" value="TLD71263.1"/>
    <property type="molecule type" value="Genomic_DNA"/>
</dbReference>
<dbReference type="AlphaFoldDB" id="A0A5R8KG48"/>
<protein>
    <submittedName>
        <fullName evidence="8">Metal ABC transporter permease</fullName>
    </submittedName>
</protein>
<dbReference type="GO" id="GO:0010043">
    <property type="term" value="P:response to zinc ion"/>
    <property type="evidence" value="ECO:0007669"/>
    <property type="project" value="TreeGrafter"/>
</dbReference>
<dbReference type="PANTHER" id="PTHR30477:SF13">
    <property type="entry name" value="IRON TRANSPORT SYSTEM MEMBRANE PROTEIN HI_0360-RELATED"/>
    <property type="match status" value="1"/>
</dbReference>
<feature type="transmembrane region" description="Helical" evidence="7">
    <location>
        <begin position="43"/>
        <end position="62"/>
    </location>
</feature>
<comment type="similarity">
    <text evidence="2 6">Belongs to the ABC-3 integral membrane protein family.</text>
</comment>
<name>A0A5R8KG48_9BACT</name>
<keyword evidence="3 6" id="KW-0812">Transmembrane</keyword>
<dbReference type="Pfam" id="PF00950">
    <property type="entry name" value="ABC-3"/>
    <property type="match status" value="1"/>
</dbReference>
<feature type="transmembrane region" description="Helical" evidence="7">
    <location>
        <begin position="138"/>
        <end position="155"/>
    </location>
</feature>
<gene>
    <name evidence="8" type="ORF">FEM03_06930</name>
</gene>
<feature type="transmembrane region" description="Helical" evidence="7">
    <location>
        <begin position="184"/>
        <end position="217"/>
    </location>
</feature>